<dbReference type="InterPro" id="IPR004360">
    <property type="entry name" value="Glyas_Fos-R_dOase_dom"/>
</dbReference>
<keyword evidence="3" id="KW-1185">Reference proteome</keyword>
<keyword evidence="2" id="KW-0560">Oxidoreductase</keyword>
<proteinExistence type="predicted"/>
<keyword evidence="2" id="KW-0456">Lyase</keyword>
<dbReference type="Proteomes" id="UP000569951">
    <property type="component" value="Unassembled WGS sequence"/>
</dbReference>
<dbReference type="CDD" id="cd06587">
    <property type="entry name" value="VOC"/>
    <property type="match status" value="1"/>
</dbReference>
<evidence type="ECO:0000313" key="2">
    <source>
        <dbReference type="EMBL" id="MBB6099363.1"/>
    </source>
</evidence>
<accession>A0A841I263</accession>
<dbReference type="PROSITE" id="PS51819">
    <property type="entry name" value="VOC"/>
    <property type="match status" value="1"/>
</dbReference>
<dbReference type="Gene3D" id="3.10.180.10">
    <property type="entry name" value="2,3-Dihydroxybiphenyl 1,2-Dioxygenase, domain 1"/>
    <property type="match status" value="1"/>
</dbReference>
<dbReference type="AlphaFoldDB" id="A0A841I263"/>
<organism evidence="2 3">
    <name type="scientific">Deinobacterium chartae</name>
    <dbReference type="NCBI Taxonomy" id="521158"/>
    <lineage>
        <taxon>Bacteria</taxon>
        <taxon>Thermotogati</taxon>
        <taxon>Deinococcota</taxon>
        <taxon>Deinococci</taxon>
        <taxon>Deinococcales</taxon>
        <taxon>Deinococcaceae</taxon>
        <taxon>Deinobacterium</taxon>
    </lineage>
</organism>
<gene>
    <name evidence="2" type="ORF">HNR42_002804</name>
</gene>
<dbReference type="GO" id="GO:0016829">
    <property type="term" value="F:lyase activity"/>
    <property type="evidence" value="ECO:0007669"/>
    <property type="project" value="UniProtKB-KW"/>
</dbReference>
<dbReference type="EMBL" id="JACHHG010000011">
    <property type="protein sequence ID" value="MBB6099363.1"/>
    <property type="molecule type" value="Genomic_DNA"/>
</dbReference>
<feature type="domain" description="VOC" evidence="1">
    <location>
        <begin position="14"/>
        <end position="129"/>
    </location>
</feature>
<protein>
    <submittedName>
        <fullName evidence="2">Catechol 2,3-dioxygenase-like lactoylglutathione lyase family enzyme</fullName>
    </submittedName>
</protein>
<evidence type="ECO:0000313" key="3">
    <source>
        <dbReference type="Proteomes" id="UP000569951"/>
    </source>
</evidence>
<keyword evidence="2" id="KW-0223">Dioxygenase</keyword>
<name>A0A841I263_9DEIO</name>
<dbReference type="Pfam" id="PF00903">
    <property type="entry name" value="Glyoxalase"/>
    <property type="match status" value="1"/>
</dbReference>
<dbReference type="InterPro" id="IPR037523">
    <property type="entry name" value="VOC_core"/>
</dbReference>
<dbReference type="SUPFAM" id="SSF54593">
    <property type="entry name" value="Glyoxalase/Bleomycin resistance protein/Dihydroxybiphenyl dioxygenase"/>
    <property type="match status" value="1"/>
</dbReference>
<comment type="caution">
    <text evidence="2">The sequence shown here is derived from an EMBL/GenBank/DDBJ whole genome shotgun (WGS) entry which is preliminary data.</text>
</comment>
<dbReference type="GO" id="GO:0051213">
    <property type="term" value="F:dioxygenase activity"/>
    <property type="evidence" value="ECO:0007669"/>
    <property type="project" value="UniProtKB-KW"/>
</dbReference>
<dbReference type="RefSeq" id="WP_183988120.1">
    <property type="nucleotide sequence ID" value="NZ_JACHHG010000011.1"/>
</dbReference>
<reference evidence="2 3" key="1">
    <citation type="submission" date="2020-08" db="EMBL/GenBank/DDBJ databases">
        <title>Genomic Encyclopedia of Type Strains, Phase IV (KMG-IV): sequencing the most valuable type-strain genomes for metagenomic binning, comparative biology and taxonomic classification.</title>
        <authorList>
            <person name="Goeker M."/>
        </authorList>
    </citation>
    <scope>NUCLEOTIDE SEQUENCE [LARGE SCALE GENOMIC DNA]</scope>
    <source>
        <strain evidence="2 3">DSM 21458</strain>
    </source>
</reference>
<evidence type="ECO:0000259" key="1">
    <source>
        <dbReference type="PROSITE" id="PS51819"/>
    </source>
</evidence>
<sequence length="132" mass="15096">MAEMPEVNLSTQTWIDHVQLPVPDLEAGERWYGQTLGFVRDFANDEFVVLRSGHGPALLLWQTEDTTTAGFTRNGEPWPALGFESRELPELQRRLTEQGGRIVLSQRDDYMHLLKVMDPFGNLIAVFQRHTS</sequence>
<dbReference type="InterPro" id="IPR029068">
    <property type="entry name" value="Glyas_Bleomycin-R_OHBP_Dase"/>
</dbReference>